<name>A0A1Q5NZQ5_9BACI</name>
<dbReference type="STRING" id="1714354.BLL40_15160"/>
<dbReference type="EMBL" id="MRWQ01000021">
    <property type="protein sequence ID" value="OKL35495.1"/>
    <property type="molecule type" value="Genomic_DNA"/>
</dbReference>
<dbReference type="RefSeq" id="WP_073712708.1">
    <property type="nucleotide sequence ID" value="NZ_MRWQ01000021.1"/>
</dbReference>
<reference evidence="1 2" key="1">
    <citation type="submission" date="2016-12" db="EMBL/GenBank/DDBJ databases">
        <title>Domibacillus sp. SAOS 44 whole genome sequencing.</title>
        <authorList>
            <person name="Verma A."/>
            <person name="Krishnamurthi S."/>
        </authorList>
    </citation>
    <scope>NUCLEOTIDE SEQUENCE [LARGE SCALE GENOMIC DNA]</scope>
    <source>
        <strain evidence="1 2">SAOS 44</strain>
    </source>
</reference>
<accession>A0A1Q5NZQ5</accession>
<comment type="caution">
    <text evidence="1">The sequence shown here is derived from an EMBL/GenBank/DDBJ whole genome shotgun (WGS) entry which is preliminary data.</text>
</comment>
<gene>
    <name evidence="1" type="ORF">BLL40_15160</name>
</gene>
<protein>
    <submittedName>
        <fullName evidence="1">Uncharacterized protein</fullName>
    </submittedName>
</protein>
<sequence length="94" mass="11237">MRTDSFLEKEYEWLHQALNQLMDDEKSIIERCYLADDVYDYMLWPELKLSERTYHRKKQKALCRLVSMMQNEQIMTIENAGSIVARFGGKLVKT</sequence>
<proteinExistence type="predicted"/>
<evidence type="ECO:0000313" key="1">
    <source>
        <dbReference type="EMBL" id="OKL35495.1"/>
    </source>
</evidence>
<dbReference type="InterPro" id="IPR006524">
    <property type="entry name" value="ArpU-like"/>
</dbReference>
<evidence type="ECO:0000313" key="2">
    <source>
        <dbReference type="Proteomes" id="UP000186524"/>
    </source>
</evidence>
<dbReference type="OrthoDB" id="1797434at2"/>
<organism evidence="1 2">
    <name type="scientific">Domibacillus mangrovi</name>
    <dbReference type="NCBI Taxonomy" id="1714354"/>
    <lineage>
        <taxon>Bacteria</taxon>
        <taxon>Bacillati</taxon>
        <taxon>Bacillota</taxon>
        <taxon>Bacilli</taxon>
        <taxon>Bacillales</taxon>
        <taxon>Bacillaceae</taxon>
        <taxon>Domibacillus</taxon>
    </lineage>
</organism>
<dbReference type="NCBIfam" id="TIGR01637">
    <property type="entry name" value="phage_arpU"/>
    <property type="match status" value="1"/>
</dbReference>
<dbReference type="AlphaFoldDB" id="A0A1Q5NZQ5"/>
<keyword evidence="2" id="KW-1185">Reference proteome</keyword>
<dbReference type="Proteomes" id="UP000186524">
    <property type="component" value="Unassembled WGS sequence"/>
</dbReference>